<evidence type="ECO:0000313" key="2">
    <source>
        <dbReference type="EMBL" id="CAI5450895.1"/>
    </source>
</evidence>
<feature type="region of interest" description="Disordered" evidence="1">
    <location>
        <begin position="72"/>
        <end position="93"/>
    </location>
</feature>
<proteinExistence type="predicted"/>
<reference evidence="2" key="1">
    <citation type="submission" date="2022-11" db="EMBL/GenBank/DDBJ databases">
        <authorList>
            <person name="Kikuchi T."/>
        </authorList>
    </citation>
    <scope>NUCLEOTIDE SEQUENCE</scope>
    <source>
        <strain evidence="2">PS1010</strain>
    </source>
</reference>
<feature type="region of interest" description="Disordered" evidence="1">
    <location>
        <begin position="1"/>
        <end position="21"/>
    </location>
</feature>
<dbReference type="EMBL" id="CANHGI010000005">
    <property type="protein sequence ID" value="CAI5450895.1"/>
    <property type="molecule type" value="Genomic_DNA"/>
</dbReference>
<sequence length="93" mass="10647">MVRRLMTKCSSDGARPKGINNPRLEMIARSLSHETSNARRKRSRLTRARCIQSETKRSNYQLDVNQPIIFTERQGNPNMSSSLSTIPSLWVSQ</sequence>
<dbReference type="Proteomes" id="UP001152747">
    <property type="component" value="Unassembled WGS sequence"/>
</dbReference>
<evidence type="ECO:0000313" key="3">
    <source>
        <dbReference type="Proteomes" id="UP001152747"/>
    </source>
</evidence>
<gene>
    <name evidence="2" type="ORF">CAMP_LOCUS13532</name>
</gene>
<feature type="compositionally biased region" description="Polar residues" evidence="1">
    <location>
        <begin position="73"/>
        <end position="93"/>
    </location>
</feature>
<protein>
    <submittedName>
        <fullName evidence="2">Uncharacterized protein</fullName>
    </submittedName>
</protein>
<dbReference type="AlphaFoldDB" id="A0A9P1N4E9"/>
<name>A0A9P1N4E9_9PELO</name>
<evidence type="ECO:0000256" key="1">
    <source>
        <dbReference type="SAM" id="MobiDB-lite"/>
    </source>
</evidence>
<comment type="caution">
    <text evidence="2">The sequence shown here is derived from an EMBL/GenBank/DDBJ whole genome shotgun (WGS) entry which is preliminary data.</text>
</comment>
<organism evidence="2 3">
    <name type="scientific">Caenorhabditis angaria</name>
    <dbReference type="NCBI Taxonomy" id="860376"/>
    <lineage>
        <taxon>Eukaryota</taxon>
        <taxon>Metazoa</taxon>
        <taxon>Ecdysozoa</taxon>
        <taxon>Nematoda</taxon>
        <taxon>Chromadorea</taxon>
        <taxon>Rhabditida</taxon>
        <taxon>Rhabditina</taxon>
        <taxon>Rhabditomorpha</taxon>
        <taxon>Rhabditoidea</taxon>
        <taxon>Rhabditidae</taxon>
        <taxon>Peloderinae</taxon>
        <taxon>Caenorhabditis</taxon>
    </lineage>
</organism>
<accession>A0A9P1N4E9</accession>
<keyword evidence="3" id="KW-1185">Reference proteome</keyword>